<feature type="region of interest" description="Disordered" evidence="1">
    <location>
        <begin position="53"/>
        <end position="72"/>
    </location>
</feature>
<dbReference type="EMBL" id="JAUJRV010000008">
    <property type="protein sequence ID" value="MDN7795884.1"/>
    <property type="molecule type" value="Genomic_DNA"/>
</dbReference>
<dbReference type="RefSeq" id="WP_301788525.1">
    <property type="nucleotide sequence ID" value="NZ_JAUJRV010000008.1"/>
</dbReference>
<evidence type="ECO:0000256" key="1">
    <source>
        <dbReference type="SAM" id="MobiDB-lite"/>
    </source>
</evidence>
<gene>
    <name evidence="2" type="ORF">QZM33_13160</name>
</gene>
<reference evidence="2" key="1">
    <citation type="submission" date="2023-07" db="EMBL/GenBank/DDBJ databases">
        <title>A collection of bacterial strains from the Burkholderia cepacia Research Laboratory and Repository.</title>
        <authorList>
            <person name="Lipuma J."/>
            <person name="Spilker T."/>
            <person name="Caverly L."/>
        </authorList>
    </citation>
    <scope>NUCLEOTIDE SEQUENCE</scope>
    <source>
        <strain evidence="2">AU44268</strain>
    </source>
</reference>
<name>A0AAW7T1Q0_BURVI</name>
<evidence type="ECO:0000313" key="3">
    <source>
        <dbReference type="Proteomes" id="UP001171620"/>
    </source>
</evidence>
<comment type="caution">
    <text evidence="2">The sequence shown here is derived from an EMBL/GenBank/DDBJ whole genome shotgun (WGS) entry which is preliminary data.</text>
</comment>
<accession>A0AAW7T1Q0</accession>
<protein>
    <submittedName>
        <fullName evidence="2">Uncharacterized protein</fullName>
    </submittedName>
</protein>
<proteinExistence type="predicted"/>
<evidence type="ECO:0000313" key="2">
    <source>
        <dbReference type="EMBL" id="MDN7795884.1"/>
    </source>
</evidence>
<dbReference type="AlphaFoldDB" id="A0AAW7T1Q0"/>
<dbReference type="Proteomes" id="UP001171620">
    <property type="component" value="Unassembled WGS sequence"/>
</dbReference>
<sequence>MTYHVRIYSTTGEFLLQTWNKGEHSRDMEIECALQREDVGRVEWWGDGPNGTPLTTVYPKNRRAPASEGEQK</sequence>
<organism evidence="2 3">
    <name type="scientific">Burkholderia vietnamiensis</name>
    <dbReference type="NCBI Taxonomy" id="60552"/>
    <lineage>
        <taxon>Bacteria</taxon>
        <taxon>Pseudomonadati</taxon>
        <taxon>Pseudomonadota</taxon>
        <taxon>Betaproteobacteria</taxon>
        <taxon>Burkholderiales</taxon>
        <taxon>Burkholderiaceae</taxon>
        <taxon>Burkholderia</taxon>
        <taxon>Burkholderia cepacia complex</taxon>
    </lineage>
</organism>